<dbReference type="RefSeq" id="WP_021030232.1">
    <property type="nucleotide sequence ID" value="NZ_KI391953.1"/>
</dbReference>
<proteinExistence type="predicted"/>
<keyword evidence="2" id="KW-1133">Transmembrane helix</keyword>
<keyword evidence="4" id="KW-1185">Reference proteome</keyword>
<feature type="region of interest" description="Disordered" evidence="1">
    <location>
        <begin position="55"/>
        <end position="76"/>
    </location>
</feature>
<accession>E5XRK9</accession>
<evidence type="ECO:0000256" key="1">
    <source>
        <dbReference type="SAM" id="MobiDB-lite"/>
    </source>
</evidence>
<evidence type="ECO:0000256" key="2">
    <source>
        <dbReference type="SAM" id="Phobius"/>
    </source>
</evidence>
<name>E5XRK9_SEGRC</name>
<evidence type="ECO:0000313" key="3">
    <source>
        <dbReference type="EMBL" id="EFV13027.2"/>
    </source>
</evidence>
<feature type="region of interest" description="Disordered" evidence="1">
    <location>
        <begin position="107"/>
        <end position="126"/>
    </location>
</feature>
<organism evidence="3 4">
    <name type="scientific">Segniliparus rugosus (strain ATCC BAA-974 / DSM 45345 / CCUG 50838 / CIP 108380 / JCM 13579 / CDC 945)</name>
    <dbReference type="NCBI Taxonomy" id="679197"/>
    <lineage>
        <taxon>Bacteria</taxon>
        <taxon>Bacillati</taxon>
        <taxon>Actinomycetota</taxon>
        <taxon>Actinomycetes</taxon>
        <taxon>Mycobacteriales</taxon>
        <taxon>Segniliparaceae</taxon>
        <taxon>Segniliparus</taxon>
    </lineage>
</organism>
<dbReference type="EMBL" id="ACZI02000002">
    <property type="protein sequence ID" value="EFV13027.2"/>
    <property type="molecule type" value="Genomic_DNA"/>
</dbReference>
<dbReference type="HOGENOM" id="CLU_876866_0_0_11"/>
<keyword evidence="2" id="KW-0472">Membrane</keyword>
<comment type="caution">
    <text evidence="3">The sequence shown here is derived from an EMBL/GenBank/DDBJ whole genome shotgun (WGS) entry which is preliminary data.</text>
</comment>
<feature type="transmembrane region" description="Helical" evidence="2">
    <location>
        <begin position="25"/>
        <end position="47"/>
    </location>
</feature>
<feature type="compositionally biased region" description="Polar residues" evidence="1">
    <location>
        <begin position="59"/>
        <end position="71"/>
    </location>
</feature>
<reference evidence="3 4" key="1">
    <citation type="journal article" date="2011" name="Stand. Genomic Sci.">
        <title>High quality draft genome sequence of Segniliparus rugosus CDC 945(T)= (ATCC BAA-974(T)).</title>
        <authorList>
            <person name="Earl A.M."/>
            <person name="Desjardins C.A."/>
            <person name="Fitzgerald M.G."/>
            <person name="Arachchi H.M."/>
            <person name="Zeng Q."/>
            <person name="Mehta T."/>
            <person name="Griggs A."/>
            <person name="Birren B.W."/>
            <person name="Toney N.C."/>
            <person name="Carr J."/>
            <person name="Posey J."/>
            <person name="Butler W.R."/>
        </authorList>
    </citation>
    <scope>NUCLEOTIDE SEQUENCE [LARGE SCALE GENOMIC DNA]</scope>
    <source>
        <strain evidence="4">ATCC BAA-974 / DSM 45345 / CCUG 50838 / CIP 108380 / JCM 13579 / CDC 945</strain>
    </source>
</reference>
<dbReference type="AlphaFoldDB" id="E5XRK9"/>
<dbReference type="STRING" id="679197.HMPREF9336_02131"/>
<dbReference type="Proteomes" id="UP000004816">
    <property type="component" value="Unassembled WGS sequence"/>
</dbReference>
<protein>
    <submittedName>
        <fullName evidence="3">Uncharacterized protein</fullName>
    </submittedName>
</protein>
<keyword evidence="2" id="KW-0812">Transmembrane</keyword>
<sequence length="317" mass="32890">MSEQGPYGLPGAGAQPPKTGRQARAVFGILGATAVILVIAIVAVLFVSRNGRSHLPLPTSGSAAEQKSSLAGRSKAELAQALPQQGDLPAGWTLSTKNPMDEFASLASEHPVATSESKDDEADGMKFTPAGCDFSAEMEKMGAVLGNAMPRSPGAGVGPGSPEILGYAQATPPGESGLVIPGFGGRAIQVKITGGVTAEIIGLMNQFKEFVGRCPTVHGERSEPGGGFSMAMDIAWSQFDPPATAGEKAFGLKMQMTLTTTFDGQSHGGTVTQMRTMASEVRGVFAEVDVTGDKSDQDVALAEQLYKLTTQRLHDLP</sequence>
<evidence type="ECO:0000313" key="4">
    <source>
        <dbReference type="Proteomes" id="UP000004816"/>
    </source>
</evidence>
<gene>
    <name evidence="3" type="ORF">HMPREF9336_02131</name>
</gene>